<name>A0A840CIH1_9BACT</name>
<comment type="caution">
    <text evidence="4">The sequence shown here is derived from an EMBL/GenBank/DDBJ whole genome shotgun (WGS) entry which is preliminary data.</text>
</comment>
<dbReference type="Proteomes" id="UP000555103">
    <property type="component" value="Unassembled WGS sequence"/>
</dbReference>
<dbReference type="RefSeq" id="WP_183305915.1">
    <property type="nucleotide sequence ID" value="NZ_JACIEP010000002.1"/>
</dbReference>
<feature type="signal peptide" evidence="2">
    <location>
        <begin position="1"/>
        <end position="19"/>
    </location>
</feature>
<organism evidence="4 5">
    <name type="scientific">Dysgonomonas hofstadii</name>
    <dbReference type="NCBI Taxonomy" id="637886"/>
    <lineage>
        <taxon>Bacteria</taxon>
        <taxon>Pseudomonadati</taxon>
        <taxon>Bacteroidota</taxon>
        <taxon>Bacteroidia</taxon>
        <taxon>Bacteroidales</taxon>
        <taxon>Dysgonomonadaceae</taxon>
        <taxon>Dysgonomonas</taxon>
    </lineage>
</organism>
<dbReference type="PANTHER" id="PTHR48081">
    <property type="entry name" value="AB HYDROLASE SUPERFAMILY PROTEIN C4A8.06C"/>
    <property type="match status" value="1"/>
</dbReference>
<proteinExistence type="predicted"/>
<evidence type="ECO:0000256" key="1">
    <source>
        <dbReference type="ARBA" id="ARBA00022801"/>
    </source>
</evidence>
<feature type="chain" id="PRO_5032699365" evidence="2">
    <location>
        <begin position="20"/>
        <end position="332"/>
    </location>
</feature>
<evidence type="ECO:0000313" key="5">
    <source>
        <dbReference type="Proteomes" id="UP000555103"/>
    </source>
</evidence>
<dbReference type="EMBL" id="JACIEP010000002">
    <property type="protein sequence ID" value="MBB4034991.1"/>
    <property type="molecule type" value="Genomic_DNA"/>
</dbReference>
<dbReference type="Gene3D" id="3.40.50.1820">
    <property type="entry name" value="alpha/beta hydrolase"/>
    <property type="match status" value="1"/>
</dbReference>
<feature type="domain" description="BD-FAE-like" evidence="3">
    <location>
        <begin position="79"/>
        <end position="282"/>
    </location>
</feature>
<evidence type="ECO:0000313" key="4">
    <source>
        <dbReference type="EMBL" id="MBB4034991.1"/>
    </source>
</evidence>
<keyword evidence="1" id="KW-0378">Hydrolase</keyword>
<dbReference type="Pfam" id="PF20434">
    <property type="entry name" value="BD-FAE"/>
    <property type="match status" value="1"/>
</dbReference>
<dbReference type="InterPro" id="IPR050300">
    <property type="entry name" value="GDXG_lipolytic_enzyme"/>
</dbReference>
<reference evidence="4 5" key="1">
    <citation type="submission" date="2020-08" db="EMBL/GenBank/DDBJ databases">
        <title>Genomic Encyclopedia of Type Strains, Phase IV (KMG-IV): sequencing the most valuable type-strain genomes for metagenomic binning, comparative biology and taxonomic classification.</title>
        <authorList>
            <person name="Goeker M."/>
        </authorList>
    </citation>
    <scope>NUCLEOTIDE SEQUENCE [LARGE SCALE GENOMIC DNA]</scope>
    <source>
        <strain evidence="4 5">DSM 104969</strain>
    </source>
</reference>
<evidence type="ECO:0000256" key="2">
    <source>
        <dbReference type="SAM" id="SignalP"/>
    </source>
</evidence>
<dbReference type="GO" id="GO:0016787">
    <property type="term" value="F:hydrolase activity"/>
    <property type="evidence" value="ECO:0007669"/>
    <property type="project" value="UniProtKB-KW"/>
</dbReference>
<keyword evidence="2" id="KW-0732">Signal</keyword>
<gene>
    <name evidence="4" type="ORF">GGR21_000878</name>
</gene>
<dbReference type="AlphaFoldDB" id="A0A840CIH1"/>
<accession>A0A840CIH1</accession>
<protein>
    <submittedName>
        <fullName evidence="4">Acetyl esterase/lipase</fullName>
    </submittedName>
</protein>
<sequence>MKYMKFLLFFMFCYSSSIAQNVIINGIPRDTSFTVHSAYVKALKNYPQIQIVSPQLPENVREIENVTYSTLKSGRNLNLNIYRPKNDEKYPALLMVHGGGWSSGDLSLQIPMAQRIASKGYVTVPVEYRLSPESQFPAAVFDLKIAIRWIRANAEIYGIDTTKIAISGCSAGGQLAMLVGMTNFRPEYETPDEYASYNTNVHAVVNIDGISDFSTEELTATRESLAKNKMPASIKWLGGTYEDMKDTWIAASPINHVTKDSAPVMFINSSIPRFHGGRDEIIEKLSAYNIYTEVYAFDDSPHPFWLFYPWFPTTVDRTVSFLDKVLKGKENK</sequence>
<dbReference type="InterPro" id="IPR049492">
    <property type="entry name" value="BD-FAE-like_dom"/>
</dbReference>
<evidence type="ECO:0000259" key="3">
    <source>
        <dbReference type="Pfam" id="PF20434"/>
    </source>
</evidence>
<dbReference type="InterPro" id="IPR029058">
    <property type="entry name" value="AB_hydrolase_fold"/>
</dbReference>
<keyword evidence="5" id="KW-1185">Reference proteome</keyword>
<dbReference type="SUPFAM" id="SSF53474">
    <property type="entry name" value="alpha/beta-Hydrolases"/>
    <property type="match status" value="1"/>
</dbReference>
<dbReference type="PANTHER" id="PTHR48081:SF13">
    <property type="entry name" value="ALPHA_BETA HYDROLASE"/>
    <property type="match status" value="1"/>
</dbReference>